<dbReference type="GO" id="GO:0005737">
    <property type="term" value="C:cytoplasm"/>
    <property type="evidence" value="ECO:0007669"/>
    <property type="project" value="InterPro"/>
</dbReference>
<name>A0A0V1MMD9_9BILA</name>
<feature type="domain" description="BAR" evidence="2">
    <location>
        <begin position="7"/>
        <end position="196"/>
    </location>
</feature>
<feature type="coiled-coil region" evidence="1">
    <location>
        <begin position="125"/>
        <end position="166"/>
    </location>
</feature>
<dbReference type="InterPro" id="IPR004148">
    <property type="entry name" value="BAR_dom"/>
</dbReference>
<dbReference type="Proteomes" id="UP000054843">
    <property type="component" value="Unassembled WGS sequence"/>
</dbReference>
<accession>A0A0V1MMD9</accession>
<dbReference type="SUPFAM" id="SSF103657">
    <property type="entry name" value="BAR/IMD domain-like"/>
    <property type="match status" value="1"/>
</dbReference>
<evidence type="ECO:0000259" key="2">
    <source>
        <dbReference type="Pfam" id="PF03114"/>
    </source>
</evidence>
<evidence type="ECO:0000256" key="1">
    <source>
        <dbReference type="SAM" id="Coils"/>
    </source>
</evidence>
<dbReference type="Pfam" id="PF03114">
    <property type="entry name" value="BAR"/>
    <property type="match status" value="1"/>
</dbReference>
<dbReference type="AlphaFoldDB" id="A0A0V1MMD9"/>
<dbReference type="EMBL" id="JYDO01000069">
    <property type="protein sequence ID" value="KRZ73000.1"/>
    <property type="molecule type" value="Genomic_DNA"/>
</dbReference>
<evidence type="ECO:0000313" key="4">
    <source>
        <dbReference type="Proteomes" id="UP000054843"/>
    </source>
</evidence>
<evidence type="ECO:0000313" key="3">
    <source>
        <dbReference type="EMBL" id="KRZ73000.1"/>
    </source>
</evidence>
<organism evidence="3 4">
    <name type="scientific">Trichinella papuae</name>
    <dbReference type="NCBI Taxonomy" id="268474"/>
    <lineage>
        <taxon>Eukaryota</taxon>
        <taxon>Metazoa</taxon>
        <taxon>Ecdysozoa</taxon>
        <taxon>Nematoda</taxon>
        <taxon>Enoplea</taxon>
        <taxon>Dorylaimia</taxon>
        <taxon>Trichinellida</taxon>
        <taxon>Trichinellidae</taxon>
        <taxon>Trichinella</taxon>
    </lineage>
</organism>
<gene>
    <name evidence="3" type="ORF">T10_46</name>
</gene>
<proteinExistence type="predicted"/>
<comment type="caution">
    <text evidence="3">The sequence shown here is derived from an EMBL/GenBank/DDBJ whole genome shotgun (WGS) entry which is preliminary data.</text>
</comment>
<reference evidence="3 4" key="1">
    <citation type="submission" date="2015-01" db="EMBL/GenBank/DDBJ databases">
        <title>Evolution of Trichinella species and genotypes.</title>
        <authorList>
            <person name="Korhonen P.K."/>
            <person name="Edoardo P."/>
            <person name="Giuseppe L.R."/>
            <person name="Gasser R.B."/>
        </authorList>
    </citation>
    <scope>NUCLEOTIDE SEQUENCE [LARGE SCALE GENOMIC DNA]</scope>
    <source>
        <strain evidence="3">ISS1980</strain>
    </source>
</reference>
<dbReference type="STRING" id="268474.A0A0V1MMD9"/>
<sequence length="387" mass="44844">LQKFSIFSKIPYSLKHLIKSSKTTKYQERFNKQFEQILNFERCLKQTVKSLRRFTYLNQNFTMISSLIGKSKISDVGLVSDCLLKMKQNCISTSNEIILTSLAFAEMKTEAARTLRNQQIHSFLIDLLTEVLAEKIEELKKQKLKLDRARAEYDLALEKLKAANEKNLNQLYNIIEEKKNAFETQAHIVAQWMDSMPDVKEITPKASNSYFFLFYFKNKHKQHLLYIFILLYPQNNYLIKHLNKERSTLLYYKSTLLQNQNHSLHKITINTMPVLAAFIFFFMAAMPEINADSSALEEAKGYIYSSDLKRGDDHFRKVLSVSEVDRSEGLSLTMEVLPTTCPVSSGMSPEEVYSDACPTTTEEYEQIECHLKLDHSNSGQIECTYYA</sequence>
<dbReference type="Gene3D" id="1.20.1270.60">
    <property type="entry name" value="Arfaptin homology (AH) domain/BAR domain"/>
    <property type="match status" value="1"/>
</dbReference>
<dbReference type="OrthoDB" id="5919776at2759"/>
<dbReference type="InterPro" id="IPR027267">
    <property type="entry name" value="AH/BAR_dom_sf"/>
</dbReference>
<keyword evidence="4" id="KW-1185">Reference proteome</keyword>
<feature type="non-terminal residue" evidence="3">
    <location>
        <position position="1"/>
    </location>
</feature>
<protein>
    <recommendedName>
        <fullName evidence="2">BAR domain-containing protein</fullName>
    </recommendedName>
</protein>
<keyword evidence="1" id="KW-0175">Coiled coil</keyword>